<proteinExistence type="predicted"/>
<evidence type="ECO:0000259" key="1">
    <source>
        <dbReference type="Pfam" id="PF22530"/>
    </source>
</evidence>
<feature type="domain" description="Terminase large subunit ribonuclease H-like" evidence="1">
    <location>
        <begin position="345"/>
        <end position="451"/>
    </location>
</feature>
<evidence type="ECO:0000313" key="3">
    <source>
        <dbReference type="Proteomes" id="UP000003379"/>
    </source>
</evidence>
<sequence length="514" mass="59579">MNVINEIVGRKSSEFENKIKENISKARNSFWEYCKLTNPDFYFEDRTFLKDYCNILQKLYERKLYFEDGSLCLKLMINFPPRHGKSRTLVLFVQWCFGKNDNEKAITCSYNDDVASDFSRFTRDGIDQKSQMEEDIHELIVKYGDIQDIPVEEAENVKYVFVDIFPKVKIQKGNASFEKWALEGKFFSYKGAGVGGAITGRGGSITIVDDPVKDGATAYNEDALKKIYEWYTNTFKSRAETGAIQIINMTRWSSKDICGELLKDEDEAKEWMHVEYEACDKDGNMLCESILSKKEYLSLKRVMNEDIFLANYHQQPVDKTGGLYGEFKTYDFYGEDMVERKIAYVDTADEGADFLLFISGDVIGKYAYITDIYYTDEDMETTEREVARRLTALGTRECIIESNNGGRGFARNVERILKTEFHNKKCTITWFYQSKNKKSRILVNASNVMEQVIMMENWKKKYEDYYQAMRTYQRKGKNLHDDAPDGTTGLIEFINGDVKGKKKMKLLSKKLLGL</sequence>
<dbReference type="Proteomes" id="UP000003379">
    <property type="component" value="Unassembled WGS sequence"/>
</dbReference>
<dbReference type="EMBL" id="AFZG01000015">
    <property type="protein sequence ID" value="EHL19794.1"/>
    <property type="molecule type" value="Genomic_DNA"/>
</dbReference>
<accession>G9XBE3</accession>
<name>G9XBE3_9FIRM</name>
<protein>
    <recommendedName>
        <fullName evidence="1">Terminase large subunit ribonuclease H-like domain-containing protein</fullName>
    </recommendedName>
</protein>
<dbReference type="Pfam" id="PF03237">
    <property type="entry name" value="Terminase_6N"/>
    <property type="match status" value="1"/>
</dbReference>
<comment type="caution">
    <text evidence="2">The sequence shown here is derived from an EMBL/GenBank/DDBJ whole genome shotgun (WGS) entry which is preliminary data.</text>
</comment>
<dbReference type="AlphaFoldDB" id="G9XBE3"/>
<dbReference type="PATRIC" id="fig|796940.3.peg.593"/>
<dbReference type="Pfam" id="PF22530">
    <property type="entry name" value="Terminase-T7_RNaseH-like"/>
    <property type="match status" value="1"/>
</dbReference>
<dbReference type="RefSeq" id="WP_009529313.1">
    <property type="nucleotide sequence ID" value="NZ_JH414605.1"/>
</dbReference>
<dbReference type="InterPro" id="IPR006517">
    <property type="entry name" value="Phage_terminase_lsu-like_C"/>
</dbReference>
<organism evidence="2 3">
    <name type="scientific">Peptoanaerobacter stomatis</name>
    <dbReference type="NCBI Taxonomy" id="796937"/>
    <lineage>
        <taxon>Bacteria</taxon>
        <taxon>Bacillati</taxon>
        <taxon>Bacillota</taxon>
        <taxon>Clostridia</taxon>
        <taxon>Peptostreptococcales</taxon>
        <taxon>Filifactoraceae</taxon>
        <taxon>Peptoanaerobacter</taxon>
    </lineage>
</organism>
<gene>
    <name evidence="2" type="ORF">HMPREF9628_01310</name>
</gene>
<reference evidence="2 3" key="1">
    <citation type="submission" date="2011-08" db="EMBL/GenBank/DDBJ databases">
        <title>The Genome Sequence of Eubacteriaceae bacterium CM5.</title>
        <authorList>
            <consortium name="The Broad Institute Genome Sequencing Platform"/>
            <person name="Earl A."/>
            <person name="Ward D."/>
            <person name="Feldgarden M."/>
            <person name="Gevers D."/>
            <person name="Sizova M."/>
            <person name="Hazen A."/>
            <person name="Epstein S."/>
            <person name="Young S.K."/>
            <person name="Zeng Q."/>
            <person name="Gargeya S."/>
            <person name="Fitzgerald M."/>
            <person name="Haas B."/>
            <person name="Abouelleil A."/>
            <person name="Alvarado L."/>
            <person name="Arachchi H.M."/>
            <person name="Berlin A."/>
            <person name="Brown A."/>
            <person name="Chapman S.B."/>
            <person name="Chen Z."/>
            <person name="Dunbar C."/>
            <person name="Freedman E."/>
            <person name="Gearin G."/>
            <person name="Gellesch M."/>
            <person name="Goldberg J."/>
            <person name="Griggs A."/>
            <person name="Gujja S."/>
            <person name="Heiman D."/>
            <person name="Howarth C."/>
            <person name="Larson L."/>
            <person name="Lui A."/>
            <person name="MacDonald P.J.P."/>
            <person name="Montmayeur A."/>
            <person name="Murphy C."/>
            <person name="Neiman D."/>
            <person name="Pearson M."/>
            <person name="Priest M."/>
            <person name="Roberts A."/>
            <person name="Saif S."/>
            <person name="Shea T."/>
            <person name="Shenoy N."/>
            <person name="Sisk P."/>
            <person name="Stolte C."/>
            <person name="Sykes S."/>
            <person name="Wortman J."/>
            <person name="Nusbaum C."/>
            <person name="Birren B."/>
        </authorList>
    </citation>
    <scope>NUCLEOTIDE SEQUENCE [LARGE SCALE GENOMIC DNA]</scope>
    <source>
        <strain evidence="2 3">CM5</strain>
    </source>
</reference>
<dbReference type="HOGENOM" id="CLU_028165_0_0_9"/>
<evidence type="ECO:0000313" key="2">
    <source>
        <dbReference type="EMBL" id="EHL19794.1"/>
    </source>
</evidence>
<dbReference type="NCBIfam" id="TIGR01630">
    <property type="entry name" value="psiM2_ORF9"/>
    <property type="match status" value="1"/>
</dbReference>
<dbReference type="InterPro" id="IPR054762">
    <property type="entry name" value="Gp19_RNaseH-like"/>
</dbReference>